<dbReference type="AlphaFoldDB" id="A0A5S5C159"/>
<keyword evidence="3" id="KW-1185">Reference proteome</keyword>
<dbReference type="RefSeq" id="WP_148930604.1">
    <property type="nucleotide sequence ID" value="NZ_VNHS01000007.1"/>
</dbReference>
<dbReference type="EMBL" id="VNHS01000007">
    <property type="protein sequence ID" value="TYP73027.1"/>
    <property type="molecule type" value="Genomic_DNA"/>
</dbReference>
<protein>
    <recommendedName>
        <fullName evidence="4">Cell wall binding repeat protein</fullName>
    </recommendedName>
</protein>
<keyword evidence="1" id="KW-0732">Signal</keyword>
<gene>
    <name evidence="2" type="ORF">BCM02_10711</name>
</gene>
<evidence type="ECO:0000313" key="3">
    <source>
        <dbReference type="Proteomes" id="UP000323257"/>
    </source>
</evidence>
<organism evidence="2 3">
    <name type="scientific">Paenibacillus methanolicus</name>
    <dbReference type="NCBI Taxonomy" id="582686"/>
    <lineage>
        <taxon>Bacteria</taxon>
        <taxon>Bacillati</taxon>
        <taxon>Bacillota</taxon>
        <taxon>Bacilli</taxon>
        <taxon>Bacillales</taxon>
        <taxon>Paenibacillaceae</taxon>
        <taxon>Paenibacillus</taxon>
    </lineage>
</organism>
<evidence type="ECO:0000256" key="1">
    <source>
        <dbReference type="SAM" id="SignalP"/>
    </source>
</evidence>
<evidence type="ECO:0000313" key="2">
    <source>
        <dbReference type="EMBL" id="TYP73027.1"/>
    </source>
</evidence>
<dbReference type="Proteomes" id="UP000323257">
    <property type="component" value="Unassembled WGS sequence"/>
</dbReference>
<name>A0A5S5C159_9BACL</name>
<evidence type="ECO:0008006" key="4">
    <source>
        <dbReference type="Google" id="ProtNLM"/>
    </source>
</evidence>
<comment type="caution">
    <text evidence="2">The sequence shown here is derived from an EMBL/GenBank/DDBJ whole genome shotgun (WGS) entry which is preliminary data.</text>
</comment>
<sequence length="88" mass="9714">MKMFKKSILATGALALALSLPVSAFAQESKYVDYGIWRNQCGTSTWYSDAQGYSGVVYLYDGGGWQYNGGYVPGAMYYCKFAGTVYKQ</sequence>
<accession>A0A5S5C159</accession>
<proteinExistence type="predicted"/>
<feature type="signal peptide" evidence="1">
    <location>
        <begin position="1"/>
        <end position="26"/>
    </location>
</feature>
<feature type="chain" id="PRO_5024401315" description="Cell wall binding repeat protein" evidence="1">
    <location>
        <begin position="27"/>
        <end position="88"/>
    </location>
</feature>
<reference evidence="2 3" key="1">
    <citation type="submission" date="2019-07" db="EMBL/GenBank/DDBJ databases">
        <title>Genomic Encyclopedia of Type Strains, Phase III (KMG-III): the genomes of soil and plant-associated and newly described type strains.</title>
        <authorList>
            <person name="Whitman W."/>
        </authorList>
    </citation>
    <scope>NUCLEOTIDE SEQUENCE [LARGE SCALE GENOMIC DNA]</scope>
    <source>
        <strain evidence="2 3">BL24</strain>
    </source>
</reference>